<organism evidence="2 3">
    <name type="scientific">Pedobacter cryoconitis</name>
    <dbReference type="NCBI Taxonomy" id="188932"/>
    <lineage>
        <taxon>Bacteria</taxon>
        <taxon>Pseudomonadati</taxon>
        <taxon>Bacteroidota</taxon>
        <taxon>Sphingobacteriia</taxon>
        <taxon>Sphingobacteriales</taxon>
        <taxon>Sphingobacteriaceae</taxon>
        <taxon>Pedobacter</taxon>
    </lineage>
</organism>
<protein>
    <recommendedName>
        <fullName evidence="1">NIPSNAP domain-containing protein</fullName>
    </recommendedName>
</protein>
<proteinExistence type="predicted"/>
<feature type="domain" description="NIPSNAP" evidence="1">
    <location>
        <begin position="158"/>
        <end position="264"/>
    </location>
</feature>
<dbReference type="Gene3D" id="3.30.70.100">
    <property type="match status" value="2"/>
</dbReference>
<dbReference type="InterPro" id="IPR011008">
    <property type="entry name" value="Dimeric_a/b-barrel"/>
</dbReference>
<gene>
    <name evidence="2" type="ORF">HDE69_005177</name>
</gene>
<evidence type="ECO:0000259" key="1">
    <source>
        <dbReference type="Pfam" id="PF07978"/>
    </source>
</evidence>
<dbReference type="InterPro" id="IPR012577">
    <property type="entry name" value="NIPSNAP"/>
</dbReference>
<comment type="caution">
    <text evidence="2">The sequence shown here is derived from an EMBL/GenBank/DDBJ whole genome shotgun (WGS) entry which is preliminary data.</text>
</comment>
<accession>A0A7W8YYF6</accession>
<dbReference type="Proteomes" id="UP000537718">
    <property type="component" value="Unassembled WGS sequence"/>
</dbReference>
<feature type="domain" description="NIPSNAP" evidence="1">
    <location>
        <begin position="39"/>
        <end position="116"/>
    </location>
</feature>
<name>A0A7W8YYF6_9SPHI</name>
<dbReference type="SUPFAM" id="SSF54909">
    <property type="entry name" value="Dimeric alpha+beta barrel"/>
    <property type="match status" value="2"/>
</dbReference>
<evidence type="ECO:0000313" key="2">
    <source>
        <dbReference type="EMBL" id="MBB5624080.1"/>
    </source>
</evidence>
<dbReference type="AlphaFoldDB" id="A0A7W8YYF6"/>
<evidence type="ECO:0000313" key="3">
    <source>
        <dbReference type="Proteomes" id="UP000537718"/>
    </source>
</evidence>
<dbReference type="EMBL" id="JACHCF010000018">
    <property type="protein sequence ID" value="MBB5624080.1"/>
    <property type="molecule type" value="Genomic_DNA"/>
</dbReference>
<sequence>MKRRSFVKASLMTGTAAIISPVMSKGIVKEHQYESAEFYELRVYTLKDDIQQKLVEDFYSQVAIPAFNKAGVEHVGVFTELKPEGQTRLFVLIPYRSLVHFNEVIVKLEQDKVFQQKGIPYLTAPATAPAYIRIESSIMKAFAHSPKLVVPPNKSRIFELRQYQSASEAAGKKKIEMFNDQGEIDIFKRLGFKPVFWGETIIGPSRPNLTYMVTFDDLDSKAVHWKSFVDDAQWKKISTVDGYSDALLVNKITSTLLLPTVYSQV</sequence>
<dbReference type="Pfam" id="PF07978">
    <property type="entry name" value="NIPSNAP"/>
    <property type="match status" value="2"/>
</dbReference>
<dbReference type="RefSeq" id="WP_183870142.1">
    <property type="nucleotide sequence ID" value="NZ_JACHCF010000018.1"/>
</dbReference>
<reference evidence="2 3" key="1">
    <citation type="submission" date="2020-08" db="EMBL/GenBank/DDBJ databases">
        <title>Genomic Encyclopedia of Type Strains, Phase IV (KMG-V): Genome sequencing to study the core and pangenomes of soil and plant-associated prokaryotes.</title>
        <authorList>
            <person name="Whitman W."/>
        </authorList>
    </citation>
    <scope>NUCLEOTIDE SEQUENCE [LARGE SCALE GENOMIC DNA]</scope>
    <source>
        <strain evidence="2 3">MP7CTX6</strain>
    </source>
</reference>